<dbReference type="NCBIfam" id="NF047847">
    <property type="entry name" value="SS_mature_LptM"/>
    <property type="match status" value="1"/>
</dbReference>
<feature type="signal peptide" evidence="8">
    <location>
        <begin position="1"/>
        <end position="35"/>
    </location>
</feature>
<evidence type="ECO:0000256" key="2">
    <source>
        <dbReference type="ARBA" id="ARBA00022729"/>
    </source>
</evidence>
<protein>
    <recommendedName>
        <fullName evidence="11">Sugar transporter</fullName>
    </recommendedName>
</protein>
<comment type="subcellular location">
    <subcellularLocation>
        <location evidence="1">Cell outer membrane</location>
        <topology evidence="1">Lipid-anchor</topology>
    </subcellularLocation>
</comment>
<evidence type="ECO:0000256" key="5">
    <source>
        <dbReference type="ARBA" id="ARBA00023237"/>
    </source>
</evidence>
<evidence type="ECO:0000256" key="7">
    <source>
        <dbReference type="SAM" id="MobiDB-lite"/>
    </source>
</evidence>
<evidence type="ECO:0000256" key="1">
    <source>
        <dbReference type="ARBA" id="ARBA00004459"/>
    </source>
</evidence>
<evidence type="ECO:0000256" key="4">
    <source>
        <dbReference type="ARBA" id="ARBA00023139"/>
    </source>
</evidence>
<dbReference type="Pfam" id="PF13627">
    <property type="entry name" value="LptM_cons"/>
    <property type="match status" value="1"/>
</dbReference>
<reference evidence="9 10" key="1">
    <citation type="submission" date="2019-03" db="EMBL/GenBank/DDBJ databases">
        <title>Draft Genome Sequence of Massilia arenosa sp. nov., a Novel Massilia Species Isolated from a Sandy-loam Maize Soil.</title>
        <authorList>
            <person name="Raths R."/>
            <person name="Peta V."/>
            <person name="Bucking H."/>
        </authorList>
    </citation>
    <scope>NUCLEOTIDE SEQUENCE [LARGE SCALE GENOMIC DNA]</scope>
    <source>
        <strain evidence="9 10">MC02</strain>
    </source>
</reference>
<feature type="region of interest" description="Disordered" evidence="7">
    <location>
        <begin position="46"/>
        <end position="73"/>
    </location>
</feature>
<evidence type="ECO:0000313" key="10">
    <source>
        <dbReference type="Proteomes" id="UP000298438"/>
    </source>
</evidence>
<feature type="compositionally biased region" description="Pro residues" evidence="7">
    <location>
        <begin position="46"/>
        <end position="55"/>
    </location>
</feature>
<keyword evidence="3" id="KW-0472">Membrane</keyword>
<keyword evidence="6" id="KW-0449">Lipoprotein</keyword>
<sequence length="73" mass="7512">MLHSKVFLSKNQILIVKPSLALKSAAALTLALCLAACGQTGPLYLPKPPAKPAQPPATTAIPPTTTTPPTPNQ</sequence>
<dbReference type="GO" id="GO:0009279">
    <property type="term" value="C:cell outer membrane"/>
    <property type="evidence" value="ECO:0007669"/>
    <property type="project" value="UniProtKB-SubCell"/>
</dbReference>
<keyword evidence="4" id="KW-0564">Palmitate</keyword>
<evidence type="ECO:0000256" key="6">
    <source>
        <dbReference type="ARBA" id="ARBA00023288"/>
    </source>
</evidence>
<keyword evidence="10" id="KW-1185">Reference proteome</keyword>
<dbReference type="InterPro" id="IPR032831">
    <property type="entry name" value="LptM_cons"/>
</dbReference>
<evidence type="ECO:0000313" key="9">
    <source>
        <dbReference type="EMBL" id="TFW21068.1"/>
    </source>
</evidence>
<evidence type="ECO:0000256" key="3">
    <source>
        <dbReference type="ARBA" id="ARBA00023136"/>
    </source>
</evidence>
<accession>A0A4Y9SEJ2</accession>
<feature type="chain" id="PRO_5021417302" description="Sugar transporter" evidence="8">
    <location>
        <begin position="36"/>
        <end position="73"/>
    </location>
</feature>
<evidence type="ECO:0000256" key="8">
    <source>
        <dbReference type="SAM" id="SignalP"/>
    </source>
</evidence>
<keyword evidence="2 8" id="KW-0732">Signal</keyword>
<dbReference type="AlphaFoldDB" id="A0A4Y9SEJ2"/>
<proteinExistence type="predicted"/>
<organism evidence="9 10">
    <name type="scientific">Zemynaea arenosa</name>
    <dbReference type="NCBI Taxonomy" id="2561931"/>
    <lineage>
        <taxon>Bacteria</taxon>
        <taxon>Pseudomonadati</taxon>
        <taxon>Pseudomonadota</taxon>
        <taxon>Betaproteobacteria</taxon>
        <taxon>Burkholderiales</taxon>
        <taxon>Oxalobacteraceae</taxon>
        <taxon>Telluria group</taxon>
        <taxon>Zemynaea</taxon>
    </lineage>
</organism>
<dbReference type="Proteomes" id="UP000298438">
    <property type="component" value="Unassembled WGS sequence"/>
</dbReference>
<evidence type="ECO:0008006" key="11">
    <source>
        <dbReference type="Google" id="ProtNLM"/>
    </source>
</evidence>
<comment type="caution">
    <text evidence="9">The sequence shown here is derived from an EMBL/GenBank/DDBJ whole genome shotgun (WGS) entry which is preliminary data.</text>
</comment>
<gene>
    <name evidence="9" type="ORF">E4L96_09485</name>
</gene>
<dbReference type="EMBL" id="SPVF01000124">
    <property type="protein sequence ID" value="TFW21068.1"/>
    <property type="molecule type" value="Genomic_DNA"/>
</dbReference>
<name>A0A4Y9SEJ2_9BURK</name>
<keyword evidence="5" id="KW-0998">Cell outer membrane</keyword>